<organism evidence="2">
    <name type="scientific">Streptomyces sp. NBC_00093</name>
    <dbReference type="NCBI Taxonomy" id="2975649"/>
    <lineage>
        <taxon>Bacteria</taxon>
        <taxon>Bacillati</taxon>
        <taxon>Actinomycetota</taxon>
        <taxon>Actinomycetes</taxon>
        <taxon>Kitasatosporales</taxon>
        <taxon>Streptomycetaceae</taxon>
        <taxon>Streptomyces</taxon>
    </lineage>
</organism>
<reference evidence="2" key="1">
    <citation type="submission" date="2022-10" db="EMBL/GenBank/DDBJ databases">
        <title>The complete genomes of actinobacterial strains from the NBC collection.</title>
        <authorList>
            <person name="Joergensen T.S."/>
            <person name="Alvarez Arevalo M."/>
            <person name="Sterndorff E.B."/>
            <person name="Faurdal D."/>
            <person name="Vuksanovic O."/>
            <person name="Mourched A.-S."/>
            <person name="Charusanti P."/>
            <person name="Shaw S."/>
            <person name="Blin K."/>
            <person name="Weber T."/>
        </authorList>
    </citation>
    <scope>NUCLEOTIDE SEQUENCE</scope>
    <source>
        <strain evidence="2">NBC_00093</strain>
    </source>
</reference>
<dbReference type="SMART" id="SM00530">
    <property type="entry name" value="HTH_XRE"/>
    <property type="match status" value="1"/>
</dbReference>
<dbReference type="CDD" id="cd00093">
    <property type="entry name" value="HTH_XRE"/>
    <property type="match status" value="1"/>
</dbReference>
<dbReference type="InterPro" id="IPR043917">
    <property type="entry name" value="DUF5753"/>
</dbReference>
<feature type="domain" description="HTH cro/C1-type" evidence="1">
    <location>
        <begin position="20"/>
        <end position="74"/>
    </location>
</feature>
<dbReference type="GO" id="GO:0003677">
    <property type="term" value="F:DNA binding"/>
    <property type="evidence" value="ECO:0007669"/>
    <property type="project" value="InterPro"/>
</dbReference>
<dbReference type="Pfam" id="PF19054">
    <property type="entry name" value="DUF5753"/>
    <property type="match status" value="1"/>
</dbReference>
<proteinExistence type="predicted"/>
<name>A0AAU2A7Y8_9ACTN</name>
<evidence type="ECO:0000313" key="2">
    <source>
        <dbReference type="EMBL" id="WTT19510.1"/>
    </source>
</evidence>
<dbReference type="AlphaFoldDB" id="A0AAU2A7Y8"/>
<sequence>MATPRPGRPAIQRLQLRTELRRARKELGFTQRQVAETMEWSPSKLLRIEAGEVGISVHDLRPLLSLYRISDDTTVERLLGLARGSRKMPFTEYRDIYGPHFLNFLAMESSAYVLRAFQPLAVPGLLQTEEYAAEMIRAYSSDAYSAPQLRRMLEGRMLRQETLERDDGETYFILDEAVLRRQVGGPRVMRMQLRRLAELAAHPRRQIMIFPFSSGTPASQGPFTLFEFEEGMQPFVYLENLRVPADVSTATEEFVKHLEVFWELEERSIKGADVPSILLQMAEHIETEPHDLVPPPRTPPSPEV</sequence>
<protein>
    <submittedName>
        <fullName evidence="2">Helix-turn-helix domain-containing protein</fullName>
    </submittedName>
</protein>
<evidence type="ECO:0000259" key="1">
    <source>
        <dbReference type="PROSITE" id="PS50943"/>
    </source>
</evidence>
<dbReference type="Pfam" id="PF13560">
    <property type="entry name" value="HTH_31"/>
    <property type="match status" value="1"/>
</dbReference>
<dbReference type="InterPro" id="IPR010982">
    <property type="entry name" value="Lambda_DNA-bd_dom_sf"/>
</dbReference>
<dbReference type="PROSITE" id="PS50943">
    <property type="entry name" value="HTH_CROC1"/>
    <property type="match status" value="1"/>
</dbReference>
<gene>
    <name evidence="2" type="ORF">OHA22_30280</name>
</gene>
<dbReference type="Gene3D" id="1.10.260.40">
    <property type="entry name" value="lambda repressor-like DNA-binding domains"/>
    <property type="match status" value="1"/>
</dbReference>
<accession>A0AAU2A7Y8</accession>
<dbReference type="EMBL" id="CP108222">
    <property type="protein sequence ID" value="WTT19510.1"/>
    <property type="molecule type" value="Genomic_DNA"/>
</dbReference>
<dbReference type="InterPro" id="IPR001387">
    <property type="entry name" value="Cro/C1-type_HTH"/>
</dbReference>
<dbReference type="SUPFAM" id="SSF47413">
    <property type="entry name" value="lambda repressor-like DNA-binding domains"/>
    <property type="match status" value="1"/>
</dbReference>